<protein>
    <submittedName>
        <fullName evidence="1">Uncharacterized protein</fullName>
    </submittedName>
</protein>
<dbReference type="InParanoid" id="A0A1X7V5C4"/>
<proteinExistence type="predicted"/>
<sequence>MMFCLYVHHFHLQYKTYYSFFYFH</sequence>
<evidence type="ECO:0000313" key="1">
    <source>
        <dbReference type="EnsemblMetazoa" id="Aqu2.1.35161_001"/>
    </source>
</evidence>
<dbReference type="AlphaFoldDB" id="A0A1X7V5C4"/>
<accession>A0A1X7V5C4</accession>
<dbReference type="EnsemblMetazoa" id="Aqu2.1.35161_001">
    <property type="protein sequence ID" value="Aqu2.1.35161_001"/>
    <property type="gene ID" value="Aqu2.1.35161"/>
</dbReference>
<organism evidence="1">
    <name type="scientific">Amphimedon queenslandica</name>
    <name type="common">Sponge</name>
    <dbReference type="NCBI Taxonomy" id="400682"/>
    <lineage>
        <taxon>Eukaryota</taxon>
        <taxon>Metazoa</taxon>
        <taxon>Porifera</taxon>
        <taxon>Demospongiae</taxon>
        <taxon>Heteroscleromorpha</taxon>
        <taxon>Haplosclerida</taxon>
        <taxon>Niphatidae</taxon>
        <taxon>Amphimedon</taxon>
    </lineage>
</organism>
<reference evidence="1" key="1">
    <citation type="submission" date="2017-05" db="UniProtKB">
        <authorList>
            <consortium name="EnsemblMetazoa"/>
        </authorList>
    </citation>
    <scope>IDENTIFICATION</scope>
</reference>
<name>A0A1X7V5C4_AMPQE</name>